<evidence type="ECO:0000313" key="2">
    <source>
        <dbReference type="EMBL" id="GLS86808.1"/>
    </source>
</evidence>
<gene>
    <name evidence="2" type="ORF">GCM10010873_17820</name>
</gene>
<name>A0AA37WZK9_9RHOB</name>
<dbReference type="AlphaFoldDB" id="A0AA37WZK9"/>
<feature type="transmembrane region" description="Helical" evidence="1">
    <location>
        <begin position="20"/>
        <end position="39"/>
    </location>
</feature>
<evidence type="ECO:0000313" key="3">
    <source>
        <dbReference type="Proteomes" id="UP001157355"/>
    </source>
</evidence>
<keyword evidence="1" id="KW-0812">Transmembrane</keyword>
<sequence>MKRSLKKFLRDTDGAVTVDWVVLSAAVIGVAMTVLWPVAYSAESSASGLGEFIASVKDSYD</sequence>
<dbReference type="RefSeq" id="WP_284325002.1">
    <property type="nucleotide sequence ID" value="NZ_BSPP01000007.1"/>
</dbReference>
<organism evidence="2 3">
    <name type="scientific">Cypionkella aquatica</name>
    <dbReference type="NCBI Taxonomy" id="1756042"/>
    <lineage>
        <taxon>Bacteria</taxon>
        <taxon>Pseudomonadati</taxon>
        <taxon>Pseudomonadota</taxon>
        <taxon>Alphaproteobacteria</taxon>
        <taxon>Rhodobacterales</taxon>
        <taxon>Paracoccaceae</taxon>
        <taxon>Cypionkella</taxon>
    </lineage>
</organism>
<keyword evidence="1" id="KW-0472">Membrane</keyword>
<evidence type="ECO:0000256" key="1">
    <source>
        <dbReference type="SAM" id="Phobius"/>
    </source>
</evidence>
<protein>
    <recommendedName>
        <fullName evidence="4">Pilus assembly protein</fullName>
    </recommendedName>
</protein>
<proteinExistence type="predicted"/>
<keyword evidence="1" id="KW-1133">Transmembrane helix</keyword>
<reference evidence="2 3" key="1">
    <citation type="journal article" date="2014" name="Int. J. Syst. Evol. Microbiol.">
        <title>Complete genome sequence of Corynebacterium casei LMG S-19264T (=DSM 44701T), isolated from a smear-ripened cheese.</title>
        <authorList>
            <consortium name="US DOE Joint Genome Institute (JGI-PGF)"/>
            <person name="Walter F."/>
            <person name="Albersmeier A."/>
            <person name="Kalinowski J."/>
            <person name="Ruckert C."/>
        </authorList>
    </citation>
    <scope>NUCLEOTIDE SEQUENCE [LARGE SCALE GENOMIC DNA]</scope>
    <source>
        <strain evidence="2 3">NBRC 111766</strain>
    </source>
</reference>
<keyword evidence="3" id="KW-1185">Reference proteome</keyword>
<evidence type="ECO:0008006" key="4">
    <source>
        <dbReference type="Google" id="ProtNLM"/>
    </source>
</evidence>
<comment type="caution">
    <text evidence="2">The sequence shown here is derived from an EMBL/GenBank/DDBJ whole genome shotgun (WGS) entry which is preliminary data.</text>
</comment>
<accession>A0AA37WZK9</accession>
<dbReference type="Proteomes" id="UP001157355">
    <property type="component" value="Unassembled WGS sequence"/>
</dbReference>
<dbReference type="EMBL" id="BSPP01000007">
    <property type="protein sequence ID" value="GLS86808.1"/>
    <property type="molecule type" value="Genomic_DNA"/>
</dbReference>